<keyword evidence="2" id="KW-0732">Signal</keyword>
<evidence type="ECO:0000256" key="2">
    <source>
        <dbReference type="SAM" id="SignalP"/>
    </source>
</evidence>
<dbReference type="Proteomes" id="UP000189796">
    <property type="component" value="Chromosome I"/>
</dbReference>
<evidence type="ECO:0000313" key="3">
    <source>
        <dbReference type="EMBL" id="SHG63989.1"/>
    </source>
</evidence>
<dbReference type="RefSeq" id="WP_079607203.1">
    <property type="nucleotide sequence ID" value="NZ_LT670817.1"/>
</dbReference>
<sequence>MKFTTILLAATLTLCGAFAHAQNGVPSGRGSTTGDPAASSATPGTSPTTGSSMKPSRSGSGMSTSGGSDANGDQGRDKMPDSSQGVRPLNEQNKPGKM</sequence>
<proteinExistence type="predicted"/>
<reference evidence="3 4" key="1">
    <citation type="submission" date="2016-11" db="EMBL/GenBank/DDBJ databases">
        <authorList>
            <person name="Jaros S."/>
            <person name="Januszkiewicz K."/>
            <person name="Wedrychowicz H."/>
        </authorList>
    </citation>
    <scope>NUCLEOTIDE SEQUENCE [LARGE SCALE GENOMIC DNA]</scope>
    <source>
        <strain evidence="3 4">GAS138</strain>
    </source>
</reference>
<feature type="region of interest" description="Disordered" evidence="1">
    <location>
        <begin position="21"/>
        <end position="98"/>
    </location>
</feature>
<name>A0A1M5LH38_9BRAD</name>
<dbReference type="EMBL" id="LT670817">
    <property type="protein sequence ID" value="SHG63989.1"/>
    <property type="molecule type" value="Genomic_DNA"/>
</dbReference>
<accession>A0A1M5LH38</accession>
<organism evidence="3 4">
    <name type="scientific">Bradyrhizobium erythrophlei</name>
    <dbReference type="NCBI Taxonomy" id="1437360"/>
    <lineage>
        <taxon>Bacteria</taxon>
        <taxon>Pseudomonadati</taxon>
        <taxon>Pseudomonadota</taxon>
        <taxon>Alphaproteobacteria</taxon>
        <taxon>Hyphomicrobiales</taxon>
        <taxon>Nitrobacteraceae</taxon>
        <taxon>Bradyrhizobium</taxon>
    </lineage>
</organism>
<gene>
    <name evidence="3" type="ORF">SAMN05443248_2217</name>
</gene>
<dbReference type="AlphaFoldDB" id="A0A1M5LH38"/>
<dbReference type="OrthoDB" id="8241686at2"/>
<feature type="signal peptide" evidence="2">
    <location>
        <begin position="1"/>
        <end position="21"/>
    </location>
</feature>
<evidence type="ECO:0000256" key="1">
    <source>
        <dbReference type="SAM" id="MobiDB-lite"/>
    </source>
</evidence>
<evidence type="ECO:0000313" key="4">
    <source>
        <dbReference type="Proteomes" id="UP000189796"/>
    </source>
</evidence>
<feature type="compositionally biased region" description="Low complexity" evidence="1">
    <location>
        <begin position="36"/>
        <end position="68"/>
    </location>
</feature>
<feature type="chain" id="PRO_5012274097" evidence="2">
    <location>
        <begin position="22"/>
        <end position="98"/>
    </location>
</feature>
<feature type="compositionally biased region" description="Polar residues" evidence="1">
    <location>
        <begin position="81"/>
        <end position="98"/>
    </location>
</feature>
<protein>
    <submittedName>
        <fullName evidence="3">Uncharacterized protein</fullName>
    </submittedName>
</protein>